<dbReference type="KEGG" id="rha:RHA1_ro01046"/>
<dbReference type="SMART" id="SM00345">
    <property type="entry name" value="HTH_GNTR"/>
    <property type="match status" value="1"/>
</dbReference>
<dbReference type="SUPFAM" id="SSF48008">
    <property type="entry name" value="GntR ligand-binding domain-like"/>
    <property type="match status" value="1"/>
</dbReference>
<dbReference type="Pfam" id="PF07729">
    <property type="entry name" value="FCD"/>
    <property type="match status" value="1"/>
</dbReference>
<name>Q0SHW3_RHOJR</name>
<dbReference type="InterPro" id="IPR036390">
    <property type="entry name" value="WH_DNA-bd_sf"/>
</dbReference>
<evidence type="ECO:0000259" key="4">
    <source>
        <dbReference type="PROSITE" id="PS50949"/>
    </source>
</evidence>
<evidence type="ECO:0000256" key="2">
    <source>
        <dbReference type="ARBA" id="ARBA00023125"/>
    </source>
</evidence>
<dbReference type="PANTHER" id="PTHR43537">
    <property type="entry name" value="TRANSCRIPTIONAL REGULATOR, GNTR FAMILY"/>
    <property type="match status" value="1"/>
</dbReference>
<proteinExistence type="predicted"/>
<dbReference type="PROSITE" id="PS50949">
    <property type="entry name" value="HTH_GNTR"/>
    <property type="match status" value="1"/>
</dbReference>
<dbReference type="OrthoDB" id="3172099at2"/>
<organism evidence="5 6">
    <name type="scientific">Rhodococcus jostii (strain RHA1)</name>
    <dbReference type="NCBI Taxonomy" id="101510"/>
    <lineage>
        <taxon>Bacteria</taxon>
        <taxon>Bacillati</taxon>
        <taxon>Actinomycetota</taxon>
        <taxon>Actinomycetes</taxon>
        <taxon>Mycobacteriales</taxon>
        <taxon>Nocardiaceae</taxon>
        <taxon>Rhodococcus</taxon>
    </lineage>
</organism>
<dbReference type="CDD" id="cd07377">
    <property type="entry name" value="WHTH_GntR"/>
    <property type="match status" value="1"/>
</dbReference>
<dbReference type="SMART" id="SM00895">
    <property type="entry name" value="FCD"/>
    <property type="match status" value="1"/>
</dbReference>
<protein>
    <submittedName>
        <fullName evidence="5">Transcriptional regulator, GntR family protein</fullName>
    </submittedName>
</protein>
<dbReference type="InterPro" id="IPR036388">
    <property type="entry name" value="WH-like_DNA-bd_sf"/>
</dbReference>
<dbReference type="PATRIC" id="fig|101510.16.peg.1068"/>
<dbReference type="HOGENOM" id="CLU_017584_9_4_11"/>
<dbReference type="PANTHER" id="PTHR43537:SF24">
    <property type="entry name" value="GLUCONATE OPERON TRANSCRIPTIONAL REPRESSOR"/>
    <property type="match status" value="1"/>
</dbReference>
<feature type="domain" description="HTH gntR-type" evidence="4">
    <location>
        <begin position="11"/>
        <end position="79"/>
    </location>
</feature>
<evidence type="ECO:0000256" key="1">
    <source>
        <dbReference type="ARBA" id="ARBA00023015"/>
    </source>
</evidence>
<dbReference type="SUPFAM" id="SSF46785">
    <property type="entry name" value="Winged helix' DNA-binding domain"/>
    <property type="match status" value="1"/>
</dbReference>
<keyword evidence="2" id="KW-0238">DNA-binding</keyword>
<dbReference type="PRINTS" id="PR00035">
    <property type="entry name" value="HTHGNTR"/>
</dbReference>
<dbReference type="InterPro" id="IPR000524">
    <property type="entry name" value="Tscrpt_reg_HTH_GntR"/>
</dbReference>
<evidence type="ECO:0000313" key="6">
    <source>
        <dbReference type="Proteomes" id="UP000008710"/>
    </source>
</evidence>
<dbReference type="eggNOG" id="COG2186">
    <property type="taxonomic scope" value="Bacteria"/>
</dbReference>
<dbReference type="Pfam" id="PF00392">
    <property type="entry name" value="GntR"/>
    <property type="match status" value="1"/>
</dbReference>
<evidence type="ECO:0000313" key="5">
    <source>
        <dbReference type="EMBL" id="ABG92873.1"/>
    </source>
</evidence>
<evidence type="ECO:0000256" key="3">
    <source>
        <dbReference type="ARBA" id="ARBA00023163"/>
    </source>
</evidence>
<keyword evidence="1" id="KW-0805">Transcription regulation</keyword>
<accession>Q0SHW3</accession>
<dbReference type="GO" id="GO:0003677">
    <property type="term" value="F:DNA binding"/>
    <property type="evidence" value="ECO:0007669"/>
    <property type="project" value="UniProtKB-KW"/>
</dbReference>
<dbReference type="Gene3D" id="1.10.10.10">
    <property type="entry name" value="Winged helix-like DNA-binding domain superfamily/Winged helix DNA-binding domain"/>
    <property type="match status" value="1"/>
</dbReference>
<dbReference type="Gene3D" id="1.20.120.530">
    <property type="entry name" value="GntR ligand-binding domain-like"/>
    <property type="match status" value="1"/>
</dbReference>
<dbReference type="EMBL" id="CP000431">
    <property type="protein sequence ID" value="ABG92873.1"/>
    <property type="molecule type" value="Genomic_DNA"/>
</dbReference>
<reference evidence="6" key="1">
    <citation type="journal article" date="2006" name="Proc. Natl. Acad. Sci. U.S.A.">
        <title>The complete genome of Rhodococcus sp. RHA1 provides insights into a catabolic powerhouse.</title>
        <authorList>
            <person name="McLeod M.P."/>
            <person name="Warren R.L."/>
            <person name="Hsiao W.W.L."/>
            <person name="Araki N."/>
            <person name="Myhre M."/>
            <person name="Fernandes C."/>
            <person name="Miyazawa D."/>
            <person name="Wong W."/>
            <person name="Lillquist A.L."/>
            <person name="Wang D."/>
            <person name="Dosanjh M."/>
            <person name="Hara H."/>
            <person name="Petrescu A."/>
            <person name="Morin R.D."/>
            <person name="Yang G."/>
            <person name="Stott J.M."/>
            <person name="Schein J.E."/>
            <person name="Shin H."/>
            <person name="Smailus D."/>
            <person name="Siddiqui A.S."/>
            <person name="Marra M.A."/>
            <person name="Jones S.J.M."/>
            <person name="Holt R."/>
            <person name="Brinkman F.S.L."/>
            <person name="Miyauchi K."/>
            <person name="Fukuda M."/>
            <person name="Davies J.E."/>
            <person name="Mohn W.W."/>
            <person name="Eltis L.D."/>
        </authorList>
    </citation>
    <scope>NUCLEOTIDE SEQUENCE [LARGE SCALE GENOMIC DNA]</scope>
    <source>
        <strain evidence="6">RHA1</strain>
    </source>
</reference>
<dbReference type="Proteomes" id="UP000008710">
    <property type="component" value="Chromosome"/>
</dbReference>
<dbReference type="InterPro" id="IPR008920">
    <property type="entry name" value="TF_FadR/GntR_C"/>
</dbReference>
<dbReference type="InterPro" id="IPR011711">
    <property type="entry name" value="GntR_C"/>
</dbReference>
<gene>
    <name evidence="5" type="ordered locus">RHA1_ro01046</name>
</gene>
<dbReference type="AlphaFoldDB" id="Q0SHW3"/>
<dbReference type="GO" id="GO:0003700">
    <property type="term" value="F:DNA-binding transcription factor activity"/>
    <property type="evidence" value="ECO:0007669"/>
    <property type="project" value="InterPro"/>
</dbReference>
<keyword evidence="3" id="KW-0804">Transcription</keyword>
<sequence>MVMMFEPIARKSASTEVFDQITARVLGGDLAAGDALPSERRLAEAFGVSRPAIREAIQKLAQAGLVEVRQGDATSVRDFRQHGGPELLSQLLVRDGVPDWAVVRSVLEARRMIGVQVARLAAGRATDESGAALRDAVDHLASDSDPVAQQVGALAFWERVVDTADSIAFRLIFNSLRNAYEPTMTAMAAVMVAEVGRTDLYHQLAEAISAHDEVAAAQTATTLLDLGTAAVTSVIDALHQNDSEKDT</sequence>